<dbReference type="InterPro" id="IPR025311">
    <property type="entry name" value="DUF4166"/>
</dbReference>
<reference evidence="2 3" key="1">
    <citation type="journal article" date="2019" name="Environ. Microbiol.">
        <title>Species interactions and distinct microbial communities in high Arctic permafrost affected cryosols are associated with the CH4 and CO2 gas fluxes.</title>
        <authorList>
            <person name="Altshuler I."/>
            <person name="Hamel J."/>
            <person name="Turney S."/>
            <person name="Magnuson E."/>
            <person name="Levesque R."/>
            <person name="Greer C."/>
            <person name="Whyte L.G."/>
        </authorList>
    </citation>
    <scope>NUCLEOTIDE SEQUENCE [LARGE SCALE GENOMIC DNA]</scope>
    <source>
        <strain evidence="2 3">S06.C</strain>
    </source>
</reference>
<dbReference type="OrthoDB" id="528778at2"/>
<dbReference type="Pfam" id="PF13761">
    <property type="entry name" value="DUF4166"/>
    <property type="match status" value="1"/>
</dbReference>
<proteinExistence type="predicted"/>
<evidence type="ECO:0000313" key="3">
    <source>
        <dbReference type="Proteomes" id="UP000319212"/>
    </source>
</evidence>
<protein>
    <submittedName>
        <fullName evidence="2">DUF4166 domain-containing protein</fullName>
    </submittedName>
</protein>
<gene>
    <name evidence="2" type="ORF">EAH82_13120</name>
</gene>
<accession>A0A502DQL5</accession>
<evidence type="ECO:0000259" key="1">
    <source>
        <dbReference type="Pfam" id="PF13761"/>
    </source>
</evidence>
<dbReference type="EMBL" id="RCZI01000003">
    <property type="protein sequence ID" value="TPG27698.1"/>
    <property type="molecule type" value="Genomic_DNA"/>
</dbReference>
<name>A0A502DQL5_9BURK</name>
<evidence type="ECO:0000313" key="2">
    <source>
        <dbReference type="EMBL" id="TPG27698.1"/>
    </source>
</evidence>
<dbReference type="RefSeq" id="WP_140842530.1">
    <property type="nucleotide sequence ID" value="NZ_RCZI01000003.1"/>
</dbReference>
<organism evidence="2 3">
    <name type="scientific">Variovorax guangxiensis</name>
    <dbReference type="NCBI Taxonomy" id="1775474"/>
    <lineage>
        <taxon>Bacteria</taxon>
        <taxon>Pseudomonadati</taxon>
        <taxon>Pseudomonadota</taxon>
        <taxon>Betaproteobacteria</taxon>
        <taxon>Burkholderiales</taxon>
        <taxon>Comamonadaceae</taxon>
        <taxon>Variovorax</taxon>
    </lineage>
</organism>
<dbReference type="Proteomes" id="UP000319212">
    <property type="component" value="Unassembled WGS sequence"/>
</dbReference>
<comment type="caution">
    <text evidence="2">The sequence shown here is derived from an EMBL/GenBank/DDBJ whole genome shotgun (WGS) entry which is preliminary data.</text>
</comment>
<sequence length="181" mass="19912">MSLSLYATLMGAAFAELAPAVREFHRAAGRVAFDGWAETAAPQTPAARWIARRLGTPQRQGRHAIRFELDARPDAETWTRYFPGRTMRSRMGSSGADLVEQLGPLRLHFALTAEEGALVMRLRRVRCFGVPCPTWLTPQVHAVETGVGRELHFDVRGVLPGIGTVAAYRGHLDLSTARPVP</sequence>
<dbReference type="AlphaFoldDB" id="A0A502DQL5"/>
<feature type="domain" description="DUF4166" evidence="1">
    <location>
        <begin position="17"/>
        <end position="172"/>
    </location>
</feature>